<dbReference type="Pfam" id="PF20150">
    <property type="entry name" value="2EXR"/>
    <property type="match status" value="1"/>
</dbReference>
<proteinExistence type="predicted"/>
<accession>A0A2J6TD20</accession>
<dbReference type="PANTHER" id="PTHR35910:SF6">
    <property type="entry name" value="2EXR DOMAIN-CONTAINING PROTEIN"/>
    <property type="match status" value="1"/>
</dbReference>
<dbReference type="GeneID" id="36580445"/>
<feature type="domain" description="2EXR" evidence="2">
    <location>
        <begin position="45"/>
        <end position="128"/>
    </location>
</feature>
<dbReference type="OrthoDB" id="3513892at2759"/>
<feature type="region of interest" description="Disordered" evidence="1">
    <location>
        <begin position="1"/>
        <end position="44"/>
    </location>
</feature>
<dbReference type="Proteomes" id="UP000235371">
    <property type="component" value="Unassembled WGS sequence"/>
</dbReference>
<evidence type="ECO:0000313" key="3">
    <source>
        <dbReference type="EMBL" id="PMD60934.1"/>
    </source>
</evidence>
<evidence type="ECO:0000256" key="1">
    <source>
        <dbReference type="SAM" id="MobiDB-lite"/>
    </source>
</evidence>
<dbReference type="InterPro" id="IPR045518">
    <property type="entry name" value="2EXR"/>
</dbReference>
<reference evidence="3 4" key="1">
    <citation type="submission" date="2016-04" db="EMBL/GenBank/DDBJ databases">
        <title>A degradative enzymes factory behind the ericoid mycorrhizal symbiosis.</title>
        <authorList>
            <consortium name="DOE Joint Genome Institute"/>
            <person name="Martino E."/>
            <person name="Morin E."/>
            <person name="Grelet G."/>
            <person name="Kuo A."/>
            <person name="Kohler A."/>
            <person name="Daghino S."/>
            <person name="Barry K."/>
            <person name="Choi C."/>
            <person name="Cichocki N."/>
            <person name="Clum A."/>
            <person name="Copeland A."/>
            <person name="Hainaut M."/>
            <person name="Haridas S."/>
            <person name="Labutti K."/>
            <person name="Lindquist E."/>
            <person name="Lipzen A."/>
            <person name="Khouja H.-R."/>
            <person name="Murat C."/>
            <person name="Ohm R."/>
            <person name="Olson A."/>
            <person name="Spatafora J."/>
            <person name="Veneault-Fourrey C."/>
            <person name="Henrissat B."/>
            <person name="Grigoriev I."/>
            <person name="Martin F."/>
            <person name="Perotto S."/>
        </authorList>
    </citation>
    <scope>NUCLEOTIDE SEQUENCE [LARGE SCALE GENOMIC DNA]</scope>
    <source>
        <strain evidence="3 4">E</strain>
    </source>
</reference>
<dbReference type="EMBL" id="KZ613787">
    <property type="protein sequence ID" value="PMD60934.1"/>
    <property type="molecule type" value="Genomic_DNA"/>
</dbReference>
<dbReference type="PANTHER" id="PTHR35910">
    <property type="entry name" value="2EXR DOMAIN-CONTAINING PROTEIN"/>
    <property type="match status" value="1"/>
</dbReference>
<gene>
    <name evidence="3" type="ORF">K444DRAFT_383974</name>
</gene>
<dbReference type="InParanoid" id="A0A2J6TD20"/>
<protein>
    <recommendedName>
        <fullName evidence="2">2EXR domain-containing protein</fullName>
    </recommendedName>
</protein>
<sequence>MGGNDTPKSTAGEELTQEAINAAMADVQTPPSPTEPSDAAPEGDFVRFPKLPASVRDRIWKDSIPGGRVVAIVFDKGHDRYFSFHAVIPSILHTSKESRAVGLKFYTICFGTESHPAAIPFDFQVDSLLFSHWLAILATQYFRSRPPVERQIELEMQQIVGPIGYVERNSIHRIAISVDIYGRFNYNVFIPGLRVLLRNFPSTEYVIFVAEERNPFMCFFDVTRGNIAARTAGYMSRARTRTKSPVDSSVRPQEFLCGFASTQGRKRTARRNFFSPSLMRRLIARIVRIRRTKLLPLGM</sequence>
<evidence type="ECO:0000313" key="4">
    <source>
        <dbReference type="Proteomes" id="UP000235371"/>
    </source>
</evidence>
<keyword evidence="4" id="KW-1185">Reference proteome</keyword>
<dbReference type="AlphaFoldDB" id="A0A2J6TD20"/>
<dbReference type="RefSeq" id="XP_024737838.1">
    <property type="nucleotide sequence ID" value="XM_024872364.1"/>
</dbReference>
<organism evidence="3 4">
    <name type="scientific">Hyaloscypha bicolor E</name>
    <dbReference type="NCBI Taxonomy" id="1095630"/>
    <lineage>
        <taxon>Eukaryota</taxon>
        <taxon>Fungi</taxon>
        <taxon>Dikarya</taxon>
        <taxon>Ascomycota</taxon>
        <taxon>Pezizomycotina</taxon>
        <taxon>Leotiomycetes</taxon>
        <taxon>Helotiales</taxon>
        <taxon>Hyaloscyphaceae</taxon>
        <taxon>Hyaloscypha</taxon>
        <taxon>Hyaloscypha bicolor</taxon>
    </lineage>
</organism>
<evidence type="ECO:0000259" key="2">
    <source>
        <dbReference type="Pfam" id="PF20150"/>
    </source>
</evidence>
<name>A0A2J6TD20_9HELO</name>